<dbReference type="GO" id="GO:0004159">
    <property type="term" value="F:dihydropyrimidine dehydrogenase (NAD+) activity"/>
    <property type="evidence" value="ECO:0007669"/>
    <property type="project" value="UniProtKB-EC"/>
</dbReference>
<accession>A0AB35PMI9</accession>
<evidence type="ECO:0000256" key="1">
    <source>
        <dbReference type="SAM" id="MobiDB-lite"/>
    </source>
</evidence>
<feature type="region of interest" description="Disordered" evidence="1">
    <location>
        <begin position="27"/>
        <end position="50"/>
    </location>
</feature>
<keyword evidence="2" id="KW-0560">Oxidoreductase</keyword>
<dbReference type="EC" id="1.3.1.1" evidence="2"/>
<dbReference type="Proteomes" id="UP001181533">
    <property type="component" value="Unassembled WGS sequence"/>
</dbReference>
<comment type="caution">
    <text evidence="2">The sequence shown here is derived from an EMBL/GenBank/DDBJ whole genome shotgun (WGS) entry which is preliminary data.</text>
</comment>
<protein>
    <submittedName>
        <fullName evidence="2">NAD-dependent dihydropyrimidine dehydrogenase subunit PreA</fullName>
        <ecNumber evidence="2">1.3.1.1</ecNumber>
    </submittedName>
</protein>
<gene>
    <name evidence="2" type="ORF">FO599_34950</name>
</gene>
<proteinExistence type="predicted"/>
<evidence type="ECO:0000313" key="2">
    <source>
        <dbReference type="EMBL" id="MDR4181086.1"/>
    </source>
</evidence>
<feature type="compositionally biased region" description="Low complexity" evidence="1">
    <location>
        <begin position="40"/>
        <end position="50"/>
    </location>
</feature>
<evidence type="ECO:0000313" key="3">
    <source>
        <dbReference type="Proteomes" id="UP001181533"/>
    </source>
</evidence>
<dbReference type="AlphaFoldDB" id="A0AB35PMI9"/>
<feature type="non-terminal residue" evidence="2">
    <location>
        <position position="1"/>
    </location>
</feature>
<sequence length="50" mass="5138">VCPVEQCITMERVDAGDYANWTTHPNNPARAVASAPDTGATEPAPAAKAA</sequence>
<dbReference type="EMBL" id="VKQN01000122">
    <property type="protein sequence ID" value="MDR4181086.1"/>
    <property type="molecule type" value="Genomic_DNA"/>
</dbReference>
<reference evidence="2" key="1">
    <citation type="submission" date="2019-07" db="EMBL/GenBank/DDBJ databases">
        <title>Phylogenomic Reclassification of ATCC Bacillus Strains and Various Taxa within the Genus Bacillus.</title>
        <authorList>
            <person name="Riojas M.A."/>
            <person name="Frank A.M."/>
            <person name="Fenn S.L."/>
            <person name="King S.P."/>
            <person name="Brower S.M."/>
            <person name="Hazbon M.H."/>
        </authorList>
    </citation>
    <scope>NUCLEOTIDE SEQUENCE</scope>
    <source>
        <strain evidence="2">ATCC 35646</strain>
    </source>
</reference>
<organism evidence="2 3">
    <name type="scientific">Bacillus thuringiensis</name>
    <dbReference type="NCBI Taxonomy" id="1428"/>
    <lineage>
        <taxon>Bacteria</taxon>
        <taxon>Bacillati</taxon>
        <taxon>Bacillota</taxon>
        <taxon>Bacilli</taxon>
        <taxon>Bacillales</taxon>
        <taxon>Bacillaceae</taxon>
        <taxon>Bacillus</taxon>
        <taxon>Bacillus cereus group</taxon>
    </lineage>
</organism>
<name>A0AB35PMI9_BACTU</name>